<accession>A0A6L2MUM7</accession>
<dbReference type="EMBL" id="BKCJ010007282">
    <property type="protein sequence ID" value="GEU76452.1"/>
    <property type="molecule type" value="Genomic_DNA"/>
</dbReference>
<reference evidence="2" key="1">
    <citation type="journal article" date="2019" name="Sci. Rep.">
        <title>Draft genome of Tanacetum cinerariifolium, the natural source of mosquito coil.</title>
        <authorList>
            <person name="Yamashiro T."/>
            <person name="Shiraishi A."/>
            <person name="Satake H."/>
            <person name="Nakayama K."/>
        </authorList>
    </citation>
    <scope>NUCLEOTIDE SEQUENCE</scope>
</reference>
<organism evidence="2">
    <name type="scientific">Tanacetum cinerariifolium</name>
    <name type="common">Dalmatian daisy</name>
    <name type="synonym">Chrysanthemum cinerariifolium</name>
    <dbReference type="NCBI Taxonomy" id="118510"/>
    <lineage>
        <taxon>Eukaryota</taxon>
        <taxon>Viridiplantae</taxon>
        <taxon>Streptophyta</taxon>
        <taxon>Embryophyta</taxon>
        <taxon>Tracheophyta</taxon>
        <taxon>Spermatophyta</taxon>
        <taxon>Magnoliopsida</taxon>
        <taxon>eudicotyledons</taxon>
        <taxon>Gunneridae</taxon>
        <taxon>Pentapetalae</taxon>
        <taxon>asterids</taxon>
        <taxon>campanulids</taxon>
        <taxon>Asterales</taxon>
        <taxon>Asteraceae</taxon>
        <taxon>Asteroideae</taxon>
        <taxon>Anthemideae</taxon>
        <taxon>Anthemidinae</taxon>
        <taxon>Tanacetum</taxon>
    </lineage>
</organism>
<evidence type="ECO:0000256" key="1">
    <source>
        <dbReference type="SAM" id="MobiDB-lite"/>
    </source>
</evidence>
<feature type="compositionally biased region" description="Basic and acidic residues" evidence="1">
    <location>
        <begin position="25"/>
        <end position="41"/>
    </location>
</feature>
<comment type="caution">
    <text evidence="2">The sequence shown here is derived from an EMBL/GenBank/DDBJ whole genome shotgun (WGS) entry which is preliminary data.</text>
</comment>
<gene>
    <name evidence="2" type="ORF">Tci_048430</name>
</gene>
<protein>
    <submittedName>
        <fullName evidence="2">Uncharacterized protein</fullName>
    </submittedName>
</protein>
<name>A0A6L2MUM7_TANCI</name>
<evidence type="ECO:0000313" key="2">
    <source>
        <dbReference type="EMBL" id="GEU76452.1"/>
    </source>
</evidence>
<sequence>MIDDFKPMDSDDAIDKKKVFEEPDNAKIEVKQEGDGENIRKKPDRRLKMKATKKSKRKKIDFDLKEEEHLKTFLQIVLEKKEKLIMKSDGSSRWIKTLSEMVTRFDRMDHEELHNLVMQRFETTSPEGVDLVLWGDLRTMFEETADDDLWKNQEEWILNSWNFYENCGVHTLTLEGGTEIYMLAERRYPLTKETLERMLALRLIAEYESEAVFDLLRFIQKQIDEFGSHDGSEKDIKELASPKKTALGKDISDPLIVDSLLKTIWLSVHHVIAMKHWLFQSKRLLVKKHQIRL</sequence>
<feature type="region of interest" description="Disordered" evidence="1">
    <location>
        <begin position="25"/>
        <end position="50"/>
    </location>
</feature>
<proteinExistence type="predicted"/>
<dbReference type="AlphaFoldDB" id="A0A6L2MUM7"/>